<organism>
    <name type="scientific">Pediculus humanus subsp. corporis</name>
    <name type="common">Body louse</name>
    <dbReference type="NCBI Taxonomy" id="121224"/>
    <lineage>
        <taxon>Eukaryota</taxon>
        <taxon>Metazoa</taxon>
        <taxon>Ecdysozoa</taxon>
        <taxon>Arthropoda</taxon>
        <taxon>Hexapoda</taxon>
        <taxon>Insecta</taxon>
        <taxon>Pterygota</taxon>
        <taxon>Neoptera</taxon>
        <taxon>Paraneoptera</taxon>
        <taxon>Psocodea</taxon>
        <taxon>Troctomorpha</taxon>
        <taxon>Phthiraptera</taxon>
        <taxon>Anoplura</taxon>
        <taxon>Pediculidae</taxon>
        <taxon>Pediculus</taxon>
    </lineage>
</organism>
<dbReference type="InterPro" id="IPR018027">
    <property type="entry name" value="Asn/Gln_amidotransferase"/>
</dbReference>
<dbReference type="GO" id="GO:0032543">
    <property type="term" value="P:mitochondrial translation"/>
    <property type="evidence" value="ECO:0007669"/>
    <property type="project" value="UniProtKB-UniRule"/>
</dbReference>
<dbReference type="PANTHER" id="PTHR11659">
    <property type="entry name" value="GLUTAMYL-TRNA GLN AMIDOTRANSFERASE SUBUNIT B MITOCHONDRIAL AND PROKARYOTIC PET112-RELATED"/>
    <property type="match status" value="1"/>
</dbReference>
<dbReference type="AlphaFoldDB" id="E0W1Q7"/>
<dbReference type="EMBL" id="AAZO01007083">
    <property type="status" value="NOT_ANNOTATED_CDS"/>
    <property type="molecule type" value="Genomic_DNA"/>
</dbReference>
<sequence length="518" mass="58929">MFGRYSLLGNNWSAAIGLEIHAQLTTKTKLFSSAPQQYGAPVNSTVTLFDAAIPGTLPVLNKKAVELAVISALALNCKVNPISSFDRKHYFYSDLPAGYQITQQRQPLAENGEVKFAVYQPGVHSKPYYKSSKIKQIQLEQDSGKSLHNTKLNQKYIDLNRAGTALIEIVFQPDLENEQEACALIKEVLTILKRAQTCSGKLEEGNLRIDVNISIRDENNNLGPRTEIKNVGSIHGVVHAIVQEKKRQINIIEGGGIVQNETFAWDVVKNSLTLMRDKEEANDYRFVPEPNLPPLRLIINNSTKEFHKDIRNKENILDLKHVPSKVPETPQNDRLYLIEKYGLSDVYAYNLVAQEKLLDFFKKLLSEDSSRDPKITYLLLMYKLLNALKVKSMDLENCYVSIDYLGQIIDMLQKKVISKMTGDYLIQEILNVDNSVSPSELVERENLKIISNPKELKKCCLKVMEREKPLVATYKKKNKIVYNELLRKVIEYTNNRADTNVLPQVLTEVLNDHLNNRL</sequence>
<dbReference type="OrthoDB" id="1722066at2759"/>
<evidence type="ECO:0000256" key="3">
    <source>
        <dbReference type="ARBA" id="ARBA00022741"/>
    </source>
</evidence>
<evidence type="ECO:0000313" key="10">
    <source>
        <dbReference type="EnsemblMetazoa" id="PHUM581740-PA"/>
    </source>
</evidence>
<dbReference type="InterPro" id="IPR014746">
    <property type="entry name" value="Gln_synth/guanido_kin_cat_dom"/>
</dbReference>
<dbReference type="PANTHER" id="PTHR11659:SF0">
    <property type="entry name" value="GLUTAMYL-TRNA(GLN) AMIDOTRANSFERASE SUBUNIT B, MITOCHONDRIAL"/>
    <property type="match status" value="1"/>
</dbReference>
<dbReference type="InterPro" id="IPR004413">
    <property type="entry name" value="GatB"/>
</dbReference>
<keyword evidence="2 7" id="KW-0436">Ligase</keyword>
<dbReference type="VEuPathDB" id="VectorBase:PHUM581740"/>
<dbReference type="STRING" id="121224.E0W1Q7"/>
<dbReference type="InterPro" id="IPR006075">
    <property type="entry name" value="Asn/Gln-tRNA_Trfase_suB/E_cat"/>
</dbReference>
<dbReference type="EnsemblMetazoa" id="PHUM581740-RA">
    <property type="protein sequence ID" value="PHUM581740-PA"/>
    <property type="gene ID" value="PHUM581740"/>
</dbReference>
<evidence type="ECO:0000313" key="11">
    <source>
        <dbReference type="Proteomes" id="UP000009046"/>
    </source>
</evidence>
<dbReference type="InParanoid" id="E0W1Q7"/>
<dbReference type="FunCoup" id="E0W1Q7">
    <property type="interactions" value="943"/>
</dbReference>
<dbReference type="NCBIfam" id="TIGR00133">
    <property type="entry name" value="gatB"/>
    <property type="match status" value="1"/>
</dbReference>
<dbReference type="HAMAP" id="MF_00121">
    <property type="entry name" value="GatB"/>
    <property type="match status" value="1"/>
</dbReference>
<comment type="subunit">
    <text evidence="7">Subunit of the heterotrimeric GatCAB amidotransferase (AdT) complex, composed of A, B and C subunits.</text>
</comment>
<proteinExistence type="inferred from homology"/>
<dbReference type="Pfam" id="PF02934">
    <property type="entry name" value="GatB_N"/>
    <property type="match status" value="1"/>
</dbReference>
<dbReference type="GeneID" id="8232386"/>
<evidence type="ECO:0000256" key="5">
    <source>
        <dbReference type="ARBA" id="ARBA00022917"/>
    </source>
</evidence>
<dbReference type="OMA" id="FELMFKE"/>
<reference evidence="9" key="2">
    <citation type="submission" date="2007-04" db="EMBL/GenBank/DDBJ databases">
        <title>The genome of the human body louse.</title>
        <authorList>
            <consortium name="The Human Body Louse Genome Consortium"/>
            <person name="Kirkness E."/>
            <person name="Walenz B."/>
            <person name="Hass B."/>
            <person name="Bruggner R."/>
            <person name="Strausberg R."/>
        </authorList>
    </citation>
    <scope>NUCLEOTIDE SEQUENCE</scope>
    <source>
        <strain evidence="9">USDA</strain>
    </source>
</reference>
<gene>
    <name evidence="10" type="primary">8232386</name>
    <name evidence="9" type="ORF">Phum_PHUM581740</name>
</gene>
<name>E0W1Q7_PEDHC</name>
<dbReference type="EC" id="6.3.5.-" evidence="7"/>
<keyword evidence="11" id="KW-1185">Reference proteome</keyword>
<comment type="function">
    <text evidence="7">Allows the formation of correctly charged Gln-tRNA(Gln) through the transamidation of misacylated Glu-tRNA(Gln) in the mitochondria. The reaction takes place in the presence of glutamine and ATP through an activated gamma-phospho-Glu-tRNA(Gln).</text>
</comment>
<dbReference type="CTD" id="8232386"/>
<reference evidence="9" key="1">
    <citation type="submission" date="2007-04" db="EMBL/GenBank/DDBJ databases">
        <title>Annotation of Pediculus humanus corporis strain USDA.</title>
        <authorList>
            <person name="Kirkness E."/>
            <person name="Hannick L."/>
            <person name="Hass B."/>
            <person name="Bruggner R."/>
            <person name="Lawson D."/>
            <person name="Bidwell S."/>
            <person name="Joardar V."/>
            <person name="Caler E."/>
            <person name="Walenz B."/>
            <person name="Inman J."/>
            <person name="Schobel S."/>
            <person name="Galinsky K."/>
            <person name="Amedeo P."/>
            <person name="Strausberg R."/>
        </authorList>
    </citation>
    <scope>NUCLEOTIDE SEQUENCE</scope>
    <source>
        <strain evidence="9">USDA</strain>
    </source>
</reference>
<dbReference type="KEGG" id="phu:Phum_PHUM581740"/>
<dbReference type="GO" id="GO:0070681">
    <property type="term" value="P:glutaminyl-tRNAGln biosynthesis via transamidation"/>
    <property type="evidence" value="ECO:0007669"/>
    <property type="project" value="UniProtKB-UniRule"/>
</dbReference>
<dbReference type="SMART" id="SM00845">
    <property type="entry name" value="GatB_Yqey"/>
    <property type="match status" value="1"/>
</dbReference>
<evidence type="ECO:0000256" key="7">
    <source>
        <dbReference type="HAMAP-Rule" id="MF_03147"/>
    </source>
</evidence>
<comment type="similarity">
    <text evidence="1 7">Belongs to the GatB/GatE family. GatB subfamily.</text>
</comment>
<dbReference type="Pfam" id="PF02637">
    <property type="entry name" value="GatB_Yqey"/>
    <property type="match status" value="1"/>
</dbReference>
<evidence type="ECO:0000313" key="9">
    <source>
        <dbReference type="EMBL" id="EEB19639.1"/>
    </source>
</evidence>
<keyword evidence="3 7" id="KW-0547">Nucleotide-binding</keyword>
<dbReference type="SUPFAM" id="SSF89095">
    <property type="entry name" value="GatB/YqeY motif"/>
    <property type="match status" value="1"/>
</dbReference>
<reference evidence="10" key="3">
    <citation type="submission" date="2021-02" db="UniProtKB">
        <authorList>
            <consortium name="EnsemblMetazoa"/>
        </authorList>
    </citation>
    <scope>IDENTIFICATION</scope>
    <source>
        <strain evidence="10">USDA</strain>
    </source>
</reference>
<dbReference type="NCBIfam" id="NF004012">
    <property type="entry name" value="PRK05477.1-2"/>
    <property type="match status" value="1"/>
</dbReference>
<dbReference type="eggNOG" id="KOG2438">
    <property type="taxonomic scope" value="Eukaryota"/>
</dbReference>
<protein>
    <recommendedName>
        <fullName evidence="7">Glutamyl-tRNA(Gln) amidotransferase subunit B, mitochondrial</fullName>
        <shortName evidence="7">Glu-AdT subunit B</shortName>
        <ecNumber evidence="7">6.3.5.-</ecNumber>
    </recommendedName>
</protein>
<dbReference type="Proteomes" id="UP000009046">
    <property type="component" value="Unassembled WGS sequence"/>
</dbReference>
<keyword evidence="4 7" id="KW-0067">ATP-binding</keyword>
<dbReference type="EMBL" id="DS235873">
    <property type="protein sequence ID" value="EEB19639.1"/>
    <property type="molecule type" value="Genomic_DNA"/>
</dbReference>
<accession>E0W1Q7</accession>
<dbReference type="GO" id="GO:0005739">
    <property type="term" value="C:mitochondrion"/>
    <property type="evidence" value="ECO:0007669"/>
    <property type="project" value="UniProtKB-SubCell"/>
</dbReference>
<keyword evidence="7" id="KW-0496">Mitochondrion</keyword>
<comment type="catalytic activity">
    <reaction evidence="6 7">
        <text>L-glutamyl-tRNA(Gln) + L-glutamine + ATP + H2O = L-glutaminyl-tRNA(Gln) + L-glutamate + ADP + phosphate + H(+)</text>
        <dbReference type="Rhea" id="RHEA:17521"/>
        <dbReference type="Rhea" id="RHEA-COMP:9681"/>
        <dbReference type="Rhea" id="RHEA-COMP:9684"/>
        <dbReference type="ChEBI" id="CHEBI:15377"/>
        <dbReference type="ChEBI" id="CHEBI:15378"/>
        <dbReference type="ChEBI" id="CHEBI:29985"/>
        <dbReference type="ChEBI" id="CHEBI:30616"/>
        <dbReference type="ChEBI" id="CHEBI:43474"/>
        <dbReference type="ChEBI" id="CHEBI:58359"/>
        <dbReference type="ChEBI" id="CHEBI:78520"/>
        <dbReference type="ChEBI" id="CHEBI:78521"/>
        <dbReference type="ChEBI" id="CHEBI:456216"/>
    </reaction>
</comment>
<evidence type="ECO:0000256" key="4">
    <source>
        <dbReference type="ARBA" id="ARBA00022840"/>
    </source>
</evidence>
<evidence type="ECO:0000256" key="6">
    <source>
        <dbReference type="ARBA" id="ARBA00047913"/>
    </source>
</evidence>
<feature type="domain" description="Asn/Gln amidotransferase" evidence="8">
    <location>
        <begin position="359"/>
        <end position="490"/>
    </location>
</feature>
<dbReference type="RefSeq" id="XP_002432377.1">
    <property type="nucleotide sequence ID" value="XM_002432332.1"/>
</dbReference>
<dbReference type="InterPro" id="IPR003789">
    <property type="entry name" value="Asn/Gln_tRNA_amidoTrase-B-like"/>
</dbReference>
<dbReference type="HOGENOM" id="CLU_019240_4_0_1"/>
<dbReference type="InterPro" id="IPR017959">
    <property type="entry name" value="Asn/Gln-tRNA_amidoTrfase_suB/E"/>
</dbReference>
<dbReference type="GO" id="GO:0005524">
    <property type="term" value="F:ATP binding"/>
    <property type="evidence" value="ECO:0007669"/>
    <property type="project" value="UniProtKB-KW"/>
</dbReference>
<dbReference type="GO" id="GO:0030956">
    <property type="term" value="C:glutamyl-tRNA(Gln) amidotransferase complex"/>
    <property type="evidence" value="ECO:0007669"/>
    <property type="project" value="UniProtKB-UniRule"/>
</dbReference>
<evidence type="ECO:0000256" key="2">
    <source>
        <dbReference type="ARBA" id="ARBA00022598"/>
    </source>
</evidence>
<evidence type="ECO:0000259" key="8">
    <source>
        <dbReference type="SMART" id="SM00845"/>
    </source>
</evidence>
<dbReference type="SUPFAM" id="SSF55931">
    <property type="entry name" value="Glutamine synthetase/guanido kinase"/>
    <property type="match status" value="1"/>
</dbReference>
<dbReference type="GO" id="GO:0050567">
    <property type="term" value="F:glutaminyl-tRNA synthase (glutamine-hydrolyzing) activity"/>
    <property type="evidence" value="ECO:0007669"/>
    <property type="project" value="UniProtKB-UniRule"/>
</dbReference>
<keyword evidence="5 7" id="KW-0648">Protein biosynthesis</keyword>
<evidence type="ECO:0000256" key="1">
    <source>
        <dbReference type="ARBA" id="ARBA00005306"/>
    </source>
</evidence>
<comment type="subcellular location">
    <subcellularLocation>
        <location evidence="7">Mitochondrion</location>
    </subcellularLocation>
</comment>